<dbReference type="AlphaFoldDB" id="A0A0K2UF14"/>
<proteinExistence type="predicted"/>
<accession>A0A0K2UF14</accession>
<reference evidence="1" key="1">
    <citation type="submission" date="2014-05" db="EMBL/GenBank/DDBJ databases">
        <authorList>
            <person name="Chronopoulou M."/>
        </authorList>
    </citation>
    <scope>NUCLEOTIDE SEQUENCE</scope>
    <source>
        <tissue evidence="1">Whole organism</tissue>
    </source>
</reference>
<evidence type="ECO:0000313" key="1">
    <source>
        <dbReference type="EMBL" id="CDW36823.1"/>
    </source>
</evidence>
<protein>
    <submittedName>
        <fullName evidence="1">Uncharacterized protein</fullName>
    </submittedName>
</protein>
<dbReference type="EMBL" id="HACA01019462">
    <property type="protein sequence ID" value="CDW36823.1"/>
    <property type="molecule type" value="Transcribed_RNA"/>
</dbReference>
<organism evidence="1">
    <name type="scientific">Lepeophtheirus salmonis</name>
    <name type="common">Salmon louse</name>
    <name type="synonym">Caligus salmonis</name>
    <dbReference type="NCBI Taxonomy" id="72036"/>
    <lineage>
        <taxon>Eukaryota</taxon>
        <taxon>Metazoa</taxon>
        <taxon>Ecdysozoa</taxon>
        <taxon>Arthropoda</taxon>
        <taxon>Crustacea</taxon>
        <taxon>Multicrustacea</taxon>
        <taxon>Hexanauplia</taxon>
        <taxon>Copepoda</taxon>
        <taxon>Siphonostomatoida</taxon>
        <taxon>Caligidae</taxon>
        <taxon>Lepeophtheirus</taxon>
    </lineage>
</organism>
<sequence>MLITSDTGLMTLTLLVRQWETELLGYYAYEKIEGNVFLDFEASFNLKDPTLSRFQLNKYQFEEFNDYKSPR</sequence>
<name>A0A0K2UF14_LEPSM</name>